<reference evidence="2" key="1">
    <citation type="submission" date="2016-04" db="EMBL/GenBank/DDBJ databases">
        <authorList>
            <person name="Tagini F."/>
        </authorList>
    </citation>
    <scope>NUCLEOTIDE SEQUENCE [LARGE SCALE GENOMIC DNA]</scope>
    <source>
        <strain evidence="2">CHUV0807</strain>
    </source>
</reference>
<dbReference type="AlphaFoldDB" id="A0A1C3H490"/>
<evidence type="ECO:0000313" key="2">
    <source>
        <dbReference type="Proteomes" id="UP000190837"/>
    </source>
</evidence>
<accession>A0A1C3H490</accession>
<dbReference type="Pfam" id="PF03864">
    <property type="entry name" value="Phage_cap_E"/>
    <property type="match status" value="1"/>
</dbReference>
<dbReference type="Proteomes" id="UP000190837">
    <property type="component" value="Unassembled WGS sequence"/>
</dbReference>
<sequence>MTTLAMLGLTQKELDEAVNQKPNVPSRLLADPMWRDKNLTTTAVMVEFVGGRVALIPTRDRADAPNQKAFGKDSIVRTFRVPHLSLQTTIRADQIQDVRKAGTADALHSNAEVVSDEIAEHRDSHDATIEHLMLGAVKGKIVDADGTTVIYDLFSEFGITEPETTMQFGGTGDLGLVIEQTLRAMKKALKGDVASGCTVLCSPEFFDALVSHKSTKEAWMRYQDNILARENTNGKFAWKGMTFEIYDYSIGATPMIEAGHAHAYLTGMRNGFVRYNAPGNMMTEANKMARAFYIDVENLEHKRGVSVYTEGNPLPMCLRPQALMHFKSA</sequence>
<protein>
    <submittedName>
        <fullName evidence="1">Elements of external origin phage-related functions and prophages</fullName>
    </submittedName>
</protein>
<evidence type="ECO:0000313" key="1">
    <source>
        <dbReference type="EMBL" id="SAM63868.1"/>
    </source>
</evidence>
<dbReference type="RefSeq" id="WP_079540425.1">
    <property type="nucleotide sequence ID" value="NZ_CP171111.1"/>
</dbReference>
<dbReference type="EMBL" id="FKLO01000043">
    <property type="protein sequence ID" value="SAM63868.1"/>
    <property type="molecule type" value="Genomic_DNA"/>
</dbReference>
<dbReference type="InterPro" id="IPR005564">
    <property type="entry name" value="Major_capsid_GpE"/>
</dbReference>
<name>A0A1C3H490_9GAMM</name>
<gene>
    <name evidence="1" type="ORF">CHUV0807_1174</name>
</gene>
<organism evidence="1 2">
    <name type="scientific">Cardiobacterium hominis</name>
    <dbReference type="NCBI Taxonomy" id="2718"/>
    <lineage>
        <taxon>Bacteria</taxon>
        <taxon>Pseudomonadati</taxon>
        <taxon>Pseudomonadota</taxon>
        <taxon>Gammaproteobacteria</taxon>
        <taxon>Cardiobacteriales</taxon>
        <taxon>Cardiobacteriaceae</taxon>
        <taxon>Cardiobacterium</taxon>
    </lineage>
</organism>
<proteinExistence type="predicted"/>